<evidence type="ECO:0000313" key="3">
    <source>
        <dbReference type="EMBL" id="OAX83854.1"/>
    </source>
</evidence>
<feature type="region of interest" description="Disordered" evidence="2">
    <location>
        <begin position="105"/>
        <end position="126"/>
    </location>
</feature>
<feature type="compositionally biased region" description="Acidic residues" evidence="2">
    <location>
        <begin position="319"/>
        <end position="338"/>
    </location>
</feature>
<comment type="similarity">
    <text evidence="1">Belongs to the gemin-2 family.</text>
</comment>
<dbReference type="GO" id="GO:0005634">
    <property type="term" value="C:nucleus"/>
    <property type="evidence" value="ECO:0007669"/>
    <property type="project" value="TreeGrafter"/>
</dbReference>
<protein>
    <submittedName>
        <fullName evidence="3">Uncharacterized protein</fullName>
    </submittedName>
</protein>
<evidence type="ECO:0000313" key="4">
    <source>
        <dbReference type="Proteomes" id="UP000091918"/>
    </source>
</evidence>
<feature type="compositionally biased region" description="Basic and acidic residues" evidence="2">
    <location>
        <begin position="421"/>
        <end position="437"/>
    </location>
</feature>
<dbReference type="PANTHER" id="PTHR12794">
    <property type="entry name" value="GEMIN2"/>
    <property type="match status" value="1"/>
</dbReference>
<dbReference type="EMBL" id="LGUA01000129">
    <property type="protein sequence ID" value="OAX83854.1"/>
    <property type="molecule type" value="Genomic_DNA"/>
</dbReference>
<dbReference type="Pfam" id="PF04938">
    <property type="entry name" value="SIP1"/>
    <property type="match status" value="1"/>
</dbReference>
<sequence>MPDKRKAPSSESSGSPYTKRARPTRLSEDEAESSPRTPITPATARPQPKNDPVYGQKHAFPGLDDPVDEDQLFYGPAEDGIEYLRMVRSEARTLPPIFVSRTALPKKDNEKVPEASGQGNDGVNTTSVEVDNSHTGFYSNGVYVAYFEHPQTTALRPNDPGAPDPQDMYYNLLHHRFLLLRSTLKCTPPASVIASLGEGRPISLPRYNKRARAEWERILLTKDPHMAQLACMDMQSVLGLLAIVTRLLSKVVRGRDSVQVKRLGAWAWGLLGRCRPVGEMGSEEVGDIRELGKRAARILVKVRESEAVKVMDMQGSGLDMDDGDGGEEEVGETEEEKDEPGYGTREDINGDGDGDGDENQADGLDFTTNVTHANGNITEHISAHGEGINTPTNGMDAQDELEAARARLQARLLPQQTSDQMELREGEMEDVDNSHGDYEEDGEVGDDDSYYDEESKSVQQYTRAMLDMIISIIGEFYGQRDLLESRDIWEDDKDIAW</sequence>
<reference evidence="3 4" key="1">
    <citation type="submission" date="2015-07" db="EMBL/GenBank/DDBJ databases">
        <title>Emmonsia species relationships and genome sequence.</title>
        <authorList>
            <person name="Cuomo C.A."/>
            <person name="Schwartz I.S."/>
            <person name="Kenyon C."/>
            <person name="de Hoog G.S."/>
            <person name="Govender N.P."/>
            <person name="Botha A."/>
            <person name="Moreno L."/>
            <person name="de Vries M."/>
            <person name="Munoz J.F."/>
            <person name="Stielow J.B."/>
        </authorList>
    </citation>
    <scope>NUCLEOTIDE SEQUENCE [LARGE SCALE GENOMIC DNA]</scope>
    <source>
        <strain evidence="3 4">CBS 136260</strain>
    </source>
</reference>
<feature type="region of interest" description="Disordered" evidence="2">
    <location>
        <begin position="1"/>
        <end position="71"/>
    </location>
</feature>
<evidence type="ECO:0000256" key="2">
    <source>
        <dbReference type="SAM" id="MobiDB-lite"/>
    </source>
</evidence>
<feature type="region of interest" description="Disordered" evidence="2">
    <location>
        <begin position="313"/>
        <end position="363"/>
    </location>
</feature>
<feature type="region of interest" description="Disordered" evidence="2">
    <location>
        <begin position="417"/>
        <end position="454"/>
    </location>
</feature>
<feature type="compositionally biased region" description="Acidic residues" evidence="2">
    <location>
        <begin position="349"/>
        <end position="360"/>
    </location>
</feature>
<organism evidence="3 4">
    <name type="scientific">Emergomyces africanus</name>
    <dbReference type="NCBI Taxonomy" id="1955775"/>
    <lineage>
        <taxon>Eukaryota</taxon>
        <taxon>Fungi</taxon>
        <taxon>Dikarya</taxon>
        <taxon>Ascomycota</taxon>
        <taxon>Pezizomycotina</taxon>
        <taxon>Eurotiomycetes</taxon>
        <taxon>Eurotiomycetidae</taxon>
        <taxon>Onygenales</taxon>
        <taxon>Ajellomycetaceae</taxon>
        <taxon>Emergomyces</taxon>
    </lineage>
</organism>
<feature type="compositionally biased region" description="Polar residues" evidence="2">
    <location>
        <begin position="117"/>
        <end position="126"/>
    </location>
</feature>
<feature type="compositionally biased region" description="Acidic residues" evidence="2">
    <location>
        <begin position="438"/>
        <end position="452"/>
    </location>
</feature>
<dbReference type="InterPro" id="IPR035426">
    <property type="entry name" value="Gemin2/Brr1"/>
</dbReference>
<feature type="compositionally biased region" description="Low complexity" evidence="2">
    <location>
        <begin position="35"/>
        <end position="47"/>
    </location>
</feature>
<dbReference type="PANTHER" id="PTHR12794:SF0">
    <property type="entry name" value="GEM-ASSOCIATED PROTEIN 2"/>
    <property type="match status" value="1"/>
</dbReference>
<gene>
    <name evidence="3" type="ORF">ACJ72_01784</name>
</gene>
<dbReference type="GO" id="GO:0000387">
    <property type="term" value="P:spliceosomal snRNP assembly"/>
    <property type="evidence" value="ECO:0007669"/>
    <property type="project" value="InterPro"/>
</dbReference>
<comment type="caution">
    <text evidence="3">The sequence shown here is derived from an EMBL/GenBank/DDBJ whole genome shotgun (WGS) entry which is preliminary data.</text>
</comment>
<evidence type="ECO:0000256" key="1">
    <source>
        <dbReference type="ARBA" id="ARBA00025758"/>
    </source>
</evidence>
<dbReference type="OrthoDB" id="428895at2759"/>
<accession>A0A1B7P4A0</accession>
<name>A0A1B7P4A0_9EURO</name>
<dbReference type="GO" id="GO:0032797">
    <property type="term" value="C:SMN complex"/>
    <property type="evidence" value="ECO:0007669"/>
    <property type="project" value="TreeGrafter"/>
</dbReference>
<dbReference type="Proteomes" id="UP000091918">
    <property type="component" value="Unassembled WGS sequence"/>
</dbReference>
<dbReference type="AlphaFoldDB" id="A0A1B7P4A0"/>
<keyword evidence="4" id="KW-1185">Reference proteome</keyword>
<dbReference type="Gene3D" id="1.20.58.1070">
    <property type="match status" value="1"/>
</dbReference>
<proteinExistence type="inferred from homology"/>